<evidence type="ECO:0000313" key="1">
    <source>
        <dbReference type="EMBL" id="EKC38168.1"/>
    </source>
</evidence>
<proteinExistence type="predicted"/>
<dbReference type="AlphaFoldDB" id="K1QWX9"/>
<dbReference type="PANTHER" id="PTHR12507">
    <property type="entry name" value="REDUCED GROWTH PHENOTYPE 1 RGP1, YEAST -RELATED"/>
    <property type="match status" value="1"/>
</dbReference>
<dbReference type="Pfam" id="PF08737">
    <property type="entry name" value="Rgp1"/>
    <property type="match status" value="1"/>
</dbReference>
<dbReference type="InParanoid" id="K1QWX9"/>
<organism evidence="1">
    <name type="scientific">Magallana gigas</name>
    <name type="common">Pacific oyster</name>
    <name type="synonym">Crassostrea gigas</name>
    <dbReference type="NCBI Taxonomy" id="29159"/>
    <lineage>
        <taxon>Eukaryota</taxon>
        <taxon>Metazoa</taxon>
        <taxon>Spiralia</taxon>
        <taxon>Lophotrochozoa</taxon>
        <taxon>Mollusca</taxon>
        <taxon>Bivalvia</taxon>
        <taxon>Autobranchia</taxon>
        <taxon>Pteriomorphia</taxon>
        <taxon>Ostreida</taxon>
        <taxon>Ostreoidea</taxon>
        <taxon>Ostreidae</taxon>
        <taxon>Magallana</taxon>
    </lineage>
</organism>
<gene>
    <name evidence="1" type="ORF">CGI_10020862</name>
</gene>
<dbReference type="HOGENOM" id="CLU_1733263_0_0_1"/>
<sequence length="151" mass="16539">MVNIGLGISKVEVSCKGPGFESRTPCTCDTSSCVDARCLVFVLCTVAFEDVIPADAPPSYRGQAIKYSYKLIIGAQMLEHPTKLLRIPFRVLVLHGMNDVSVYMDTEEVQPSNPFLKQEQNENNLLDIAMQVLATITARKAPPHQNEVGGS</sequence>
<accession>K1QWX9</accession>
<protein>
    <submittedName>
        <fullName evidence="1">Retrograde Golgi transport protein RGP1-like protein</fullName>
    </submittedName>
</protein>
<name>K1QWX9_MAGGI</name>
<reference evidence="1" key="1">
    <citation type="journal article" date="2012" name="Nature">
        <title>The oyster genome reveals stress adaptation and complexity of shell formation.</title>
        <authorList>
            <person name="Zhang G."/>
            <person name="Fang X."/>
            <person name="Guo X."/>
            <person name="Li L."/>
            <person name="Luo R."/>
            <person name="Xu F."/>
            <person name="Yang P."/>
            <person name="Zhang L."/>
            <person name="Wang X."/>
            <person name="Qi H."/>
            <person name="Xiong Z."/>
            <person name="Que H."/>
            <person name="Xie Y."/>
            <person name="Holland P.W."/>
            <person name="Paps J."/>
            <person name="Zhu Y."/>
            <person name="Wu F."/>
            <person name="Chen Y."/>
            <person name="Wang J."/>
            <person name="Peng C."/>
            <person name="Meng J."/>
            <person name="Yang L."/>
            <person name="Liu J."/>
            <person name="Wen B."/>
            <person name="Zhang N."/>
            <person name="Huang Z."/>
            <person name="Zhu Q."/>
            <person name="Feng Y."/>
            <person name="Mount A."/>
            <person name="Hedgecock D."/>
            <person name="Xu Z."/>
            <person name="Liu Y."/>
            <person name="Domazet-Loso T."/>
            <person name="Du Y."/>
            <person name="Sun X."/>
            <person name="Zhang S."/>
            <person name="Liu B."/>
            <person name="Cheng P."/>
            <person name="Jiang X."/>
            <person name="Li J."/>
            <person name="Fan D."/>
            <person name="Wang W."/>
            <person name="Fu W."/>
            <person name="Wang T."/>
            <person name="Wang B."/>
            <person name="Zhang J."/>
            <person name="Peng Z."/>
            <person name="Li Y."/>
            <person name="Li N."/>
            <person name="Wang J."/>
            <person name="Chen M."/>
            <person name="He Y."/>
            <person name="Tan F."/>
            <person name="Song X."/>
            <person name="Zheng Q."/>
            <person name="Huang R."/>
            <person name="Yang H."/>
            <person name="Du X."/>
            <person name="Chen L."/>
            <person name="Yang M."/>
            <person name="Gaffney P.M."/>
            <person name="Wang S."/>
            <person name="Luo L."/>
            <person name="She Z."/>
            <person name="Ming Y."/>
            <person name="Huang W."/>
            <person name="Zhang S."/>
            <person name="Huang B."/>
            <person name="Zhang Y."/>
            <person name="Qu T."/>
            <person name="Ni P."/>
            <person name="Miao G."/>
            <person name="Wang J."/>
            <person name="Wang Q."/>
            <person name="Steinberg C.E."/>
            <person name="Wang H."/>
            <person name="Li N."/>
            <person name="Qian L."/>
            <person name="Zhang G."/>
            <person name="Li Y."/>
            <person name="Yang H."/>
            <person name="Liu X."/>
            <person name="Wang J."/>
            <person name="Yin Y."/>
            <person name="Wang J."/>
        </authorList>
    </citation>
    <scope>NUCLEOTIDE SEQUENCE [LARGE SCALE GENOMIC DNA]</scope>
    <source>
        <strain evidence="1">05x7-T-G4-1.051#20</strain>
    </source>
</reference>
<dbReference type="InterPro" id="IPR014848">
    <property type="entry name" value="Rgp1"/>
</dbReference>
<dbReference type="EMBL" id="JH816073">
    <property type="protein sequence ID" value="EKC38168.1"/>
    <property type="molecule type" value="Genomic_DNA"/>
</dbReference>